<protein>
    <submittedName>
        <fullName evidence="2">Uncharacterized protein</fullName>
    </submittedName>
</protein>
<accession>A0A6G0XP26</accession>
<feature type="compositionally biased region" description="Polar residues" evidence="1">
    <location>
        <begin position="85"/>
        <end position="98"/>
    </location>
</feature>
<proteinExistence type="predicted"/>
<dbReference type="Proteomes" id="UP000481153">
    <property type="component" value="Unassembled WGS sequence"/>
</dbReference>
<keyword evidence="3" id="KW-1185">Reference proteome</keyword>
<feature type="compositionally biased region" description="Polar residues" evidence="1">
    <location>
        <begin position="1"/>
        <end position="11"/>
    </location>
</feature>
<evidence type="ECO:0000313" key="3">
    <source>
        <dbReference type="Proteomes" id="UP000481153"/>
    </source>
</evidence>
<gene>
    <name evidence="2" type="ORF">Ae201684_002668</name>
</gene>
<dbReference type="VEuPathDB" id="FungiDB:AeMF1_009391"/>
<name>A0A6G0XP26_9STRA</name>
<feature type="region of interest" description="Disordered" evidence="1">
    <location>
        <begin position="1"/>
        <end position="20"/>
    </location>
</feature>
<feature type="region of interest" description="Disordered" evidence="1">
    <location>
        <begin position="30"/>
        <end position="98"/>
    </location>
</feature>
<organism evidence="2 3">
    <name type="scientific">Aphanomyces euteiches</name>
    <dbReference type="NCBI Taxonomy" id="100861"/>
    <lineage>
        <taxon>Eukaryota</taxon>
        <taxon>Sar</taxon>
        <taxon>Stramenopiles</taxon>
        <taxon>Oomycota</taxon>
        <taxon>Saprolegniomycetes</taxon>
        <taxon>Saprolegniales</taxon>
        <taxon>Verrucalvaceae</taxon>
        <taxon>Aphanomyces</taxon>
    </lineage>
</organism>
<evidence type="ECO:0000256" key="1">
    <source>
        <dbReference type="SAM" id="MobiDB-lite"/>
    </source>
</evidence>
<evidence type="ECO:0000313" key="2">
    <source>
        <dbReference type="EMBL" id="KAF0742264.1"/>
    </source>
</evidence>
<comment type="caution">
    <text evidence="2">The sequence shown here is derived from an EMBL/GenBank/DDBJ whole genome shotgun (WGS) entry which is preliminary data.</text>
</comment>
<dbReference type="EMBL" id="VJMJ01000029">
    <property type="protein sequence ID" value="KAF0742264.1"/>
    <property type="molecule type" value="Genomic_DNA"/>
</dbReference>
<dbReference type="AlphaFoldDB" id="A0A6G0XP26"/>
<sequence>MMATSKENTPHVQRKLTFQGLSIKQEEAQFNANRVVSSRPDAMKNPTPISSKKTSSSKRRALGDISNNTSASLDKKAQPAFRTPLKSTDGTSQSSSKNVEASAAVELASKLSLKVHSEDDIENAYGGLPESDNMLHLEDLQKQVDLEILDWQKEVDQAMALKKDDFDSLHDGVCEFQPLVIVDELSSPDEIHDGERLEVPPLFNEGSIEFDIID</sequence>
<reference evidence="2 3" key="1">
    <citation type="submission" date="2019-07" db="EMBL/GenBank/DDBJ databases">
        <title>Genomics analysis of Aphanomyces spp. identifies a new class of oomycete effector associated with host adaptation.</title>
        <authorList>
            <person name="Gaulin E."/>
        </authorList>
    </citation>
    <scope>NUCLEOTIDE SEQUENCE [LARGE SCALE GENOMIC DNA]</scope>
    <source>
        <strain evidence="2 3">ATCC 201684</strain>
    </source>
</reference>